<dbReference type="PANTHER" id="PTHR33437:SF2">
    <property type="entry name" value="OS06G0361200 PROTEIN"/>
    <property type="match status" value="1"/>
</dbReference>
<dbReference type="PANTHER" id="PTHR33437">
    <property type="entry name" value="OS06G0361200 PROTEIN"/>
    <property type="match status" value="1"/>
</dbReference>
<feature type="region of interest" description="Disordered" evidence="1">
    <location>
        <begin position="80"/>
        <end position="102"/>
    </location>
</feature>
<organism evidence="2">
    <name type="scientific">Sesamum calycinum</name>
    <dbReference type="NCBI Taxonomy" id="2727403"/>
    <lineage>
        <taxon>Eukaryota</taxon>
        <taxon>Viridiplantae</taxon>
        <taxon>Streptophyta</taxon>
        <taxon>Embryophyta</taxon>
        <taxon>Tracheophyta</taxon>
        <taxon>Spermatophyta</taxon>
        <taxon>Magnoliopsida</taxon>
        <taxon>eudicotyledons</taxon>
        <taxon>Gunneridae</taxon>
        <taxon>Pentapetalae</taxon>
        <taxon>asterids</taxon>
        <taxon>lamiids</taxon>
        <taxon>Lamiales</taxon>
        <taxon>Pedaliaceae</taxon>
        <taxon>Sesamum</taxon>
    </lineage>
</organism>
<protein>
    <submittedName>
        <fullName evidence="2">Uncharacterized protein</fullName>
    </submittedName>
</protein>
<dbReference type="EMBL" id="JACGWM010000646">
    <property type="protein sequence ID" value="KAL0300431.1"/>
    <property type="molecule type" value="Genomic_DNA"/>
</dbReference>
<feature type="compositionally biased region" description="Acidic residues" evidence="1">
    <location>
        <begin position="85"/>
        <end position="102"/>
    </location>
</feature>
<evidence type="ECO:0000256" key="1">
    <source>
        <dbReference type="SAM" id="MobiDB-lite"/>
    </source>
</evidence>
<gene>
    <name evidence="2" type="ORF">Scaly_3046400</name>
</gene>
<reference evidence="2" key="1">
    <citation type="submission" date="2020-06" db="EMBL/GenBank/DDBJ databases">
        <authorList>
            <person name="Li T."/>
            <person name="Hu X."/>
            <person name="Zhang T."/>
            <person name="Song X."/>
            <person name="Zhang H."/>
            <person name="Dai N."/>
            <person name="Sheng W."/>
            <person name="Hou X."/>
            <person name="Wei L."/>
        </authorList>
    </citation>
    <scope>NUCLEOTIDE SEQUENCE</scope>
    <source>
        <strain evidence="2">KEN8</strain>
        <tissue evidence="2">Leaf</tissue>
    </source>
</reference>
<evidence type="ECO:0000313" key="2">
    <source>
        <dbReference type="EMBL" id="KAL0300431.1"/>
    </source>
</evidence>
<reference evidence="2" key="2">
    <citation type="journal article" date="2024" name="Plant">
        <title>Genomic evolution and insights into agronomic trait innovations of Sesamum species.</title>
        <authorList>
            <person name="Miao H."/>
            <person name="Wang L."/>
            <person name="Qu L."/>
            <person name="Liu H."/>
            <person name="Sun Y."/>
            <person name="Le M."/>
            <person name="Wang Q."/>
            <person name="Wei S."/>
            <person name="Zheng Y."/>
            <person name="Lin W."/>
            <person name="Duan Y."/>
            <person name="Cao H."/>
            <person name="Xiong S."/>
            <person name="Wang X."/>
            <person name="Wei L."/>
            <person name="Li C."/>
            <person name="Ma Q."/>
            <person name="Ju M."/>
            <person name="Zhao R."/>
            <person name="Li G."/>
            <person name="Mu C."/>
            <person name="Tian Q."/>
            <person name="Mei H."/>
            <person name="Zhang T."/>
            <person name="Gao T."/>
            <person name="Zhang H."/>
        </authorList>
    </citation>
    <scope>NUCLEOTIDE SEQUENCE</scope>
    <source>
        <strain evidence="2">KEN8</strain>
    </source>
</reference>
<dbReference type="AlphaFoldDB" id="A0AAW2K3C0"/>
<comment type="caution">
    <text evidence="2">The sequence shown here is derived from an EMBL/GenBank/DDBJ whole genome shotgun (WGS) entry which is preliminary data.</text>
</comment>
<sequence>MIELTNSHQWEEELVIDYINRWRNLSLNCKNRLSETSIIEICIRNALGSLLHLQGIKPNLFEELVTRAHAFEITMNLDGRGQLSDDIDDDGQENDEEYIASY</sequence>
<accession>A0AAW2K3C0</accession>
<name>A0AAW2K3C0_9LAMI</name>
<proteinExistence type="predicted"/>